<comment type="catalytic activity">
    <reaction evidence="1">
        <text>D-glucono-1,5-lactone + H2O = D-gluconate + H(+)</text>
        <dbReference type="Rhea" id="RHEA:10440"/>
        <dbReference type="ChEBI" id="CHEBI:15377"/>
        <dbReference type="ChEBI" id="CHEBI:15378"/>
        <dbReference type="ChEBI" id="CHEBI:16217"/>
        <dbReference type="ChEBI" id="CHEBI:18391"/>
        <dbReference type="EC" id="3.1.1.17"/>
    </reaction>
</comment>
<evidence type="ECO:0000313" key="17">
    <source>
        <dbReference type="EMBL" id="OWF49140.1"/>
    </source>
</evidence>
<accession>A0A210QK66</accession>
<evidence type="ECO:0000256" key="12">
    <source>
        <dbReference type="ARBA" id="ARBA00022837"/>
    </source>
</evidence>
<dbReference type="AlphaFoldDB" id="A0A210QK66"/>
<comment type="cofactor">
    <cofactor evidence="15">
        <name>Zn(2+)</name>
        <dbReference type="ChEBI" id="CHEBI:29105"/>
    </cofactor>
    <text evidence="15">Binds 1 divalent metal cation per subunit.</text>
</comment>
<keyword evidence="11" id="KW-0378">Hydrolase</keyword>
<evidence type="ECO:0000256" key="15">
    <source>
        <dbReference type="PIRSR" id="PIRSR605511-2"/>
    </source>
</evidence>
<dbReference type="PRINTS" id="PR01791">
    <property type="entry name" value="REGUCALCIN"/>
</dbReference>
<evidence type="ECO:0000256" key="10">
    <source>
        <dbReference type="ARBA" id="ARBA00022723"/>
    </source>
</evidence>
<dbReference type="EMBL" id="NEDP02003233">
    <property type="protein sequence ID" value="OWF49140.1"/>
    <property type="molecule type" value="Genomic_DNA"/>
</dbReference>
<protein>
    <recommendedName>
        <fullName evidence="8">Regucalcin</fullName>
        <ecNumber evidence="7">3.1.1.17</ecNumber>
    </recommendedName>
    <alternativeName>
        <fullName evidence="13">Gluconolactonase</fullName>
    </alternativeName>
</protein>
<keyword evidence="18" id="KW-1185">Reference proteome</keyword>
<comment type="caution">
    <text evidence="17">The sequence shown here is derived from an EMBL/GenBank/DDBJ whole genome shotgun (WGS) entry which is preliminary data.</text>
</comment>
<dbReference type="InterPro" id="IPR008367">
    <property type="entry name" value="Regucalcin"/>
</dbReference>
<dbReference type="GO" id="GO:0030234">
    <property type="term" value="F:enzyme regulator activity"/>
    <property type="evidence" value="ECO:0007669"/>
    <property type="project" value="InterPro"/>
</dbReference>
<keyword evidence="9" id="KW-0963">Cytoplasm</keyword>
<evidence type="ECO:0000256" key="11">
    <source>
        <dbReference type="ARBA" id="ARBA00022801"/>
    </source>
</evidence>
<comment type="cofactor">
    <cofactor evidence="3">
        <name>Mn(2+)</name>
        <dbReference type="ChEBI" id="CHEBI:29035"/>
    </cofactor>
</comment>
<evidence type="ECO:0000256" key="1">
    <source>
        <dbReference type="ARBA" id="ARBA00001589"/>
    </source>
</evidence>
<proteinExistence type="inferred from homology"/>
<organism evidence="17 18">
    <name type="scientific">Mizuhopecten yessoensis</name>
    <name type="common">Japanese scallop</name>
    <name type="synonym">Patinopecten yessoensis</name>
    <dbReference type="NCBI Taxonomy" id="6573"/>
    <lineage>
        <taxon>Eukaryota</taxon>
        <taxon>Metazoa</taxon>
        <taxon>Spiralia</taxon>
        <taxon>Lophotrochozoa</taxon>
        <taxon>Mollusca</taxon>
        <taxon>Bivalvia</taxon>
        <taxon>Autobranchia</taxon>
        <taxon>Pteriomorphia</taxon>
        <taxon>Pectinida</taxon>
        <taxon>Pectinoidea</taxon>
        <taxon>Pectinidae</taxon>
        <taxon>Mizuhopecten</taxon>
    </lineage>
</organism>
<evidence type="ECO:0000256" key="7">
    <source>
        <dbReference type="ARBA" id="ARBA00013227"/>
    </source>
</evidence>
<feature type="binding site" evidence="15">
    <location>
        <position position="17"/>
    </location>
    <ligand>
        <name>a divalent metal cation</name>
        <dbReference type="ChEBI" id="CHEBI:60240"/>
    </ligand>
</feature>
<dbReference type="FunFam" id="2.120.10.30:FF:000027">
    <property type="entry name" value="Regucalcin homologue"/>
    <property type="match status" value="1"/>
</dbReference>
<dbReference type="Proteomes" id="UP000242188">
    <property type="component" value="Unassembled WGS sequence"/>
</dbReference>
<keyword evidence="10 15" id="KW-0479">Metal-binding</keyword>
<comment type="cofactor">
    <cofactor evidence="4">
        <name>Mg(2+)</name>
        <dbReference type="ChEBI" id="CHEBI:18420"/>
    </cofactor>
</comment>
<name>A0A210QK66_MIZYE</name>
<reference evidence="17 18" key="1">
    <citation type="journal article" date="2017" name="Nat. Ecol. Evol.">
        <title>Scallop genome provides insights into evolution of bilaterian karyotype and development.</title>
        <authorList>
            <person name="Wang S."/>
            <person name="Zhang J."/>
            <person name="Jiao W."/>
            <person name="Li J."/>
            <person name="Xun X."/>
            <person name="Sun Y."/>
            <person name="Guo X."/>
            <person name="Huan P."/>
            <person name="Dong B."/>
            <person name="Zhang L."/>
            <person name="Hu X."/>
            <person name="Sun X."/>
            <person name="Wang J."/>
            <person name="Zhao C."/>
            <person name="Wang Y."/>
            <person name="Wang D."/>
            <person name="Huang X."/>
            <person name="Wang R."/>
            <person name="Lv J."/>
            <person name="Li Y."/>
            <person name="Zhang Z."/>
            <person name="Liu B."/>
            <person name="Lu W."/>
            <person name="Hui Y."/>
            <person name="Liang J."/>
            <person name="Zhou Z."/>
            <person name="Hou R."/>
            <person name="Li X."/>
            <person name="Liu Y."/>
            <person name="Li H."/>
            <person name="Ning X."/>
            <person name="Lin Y."/>
            <person name="Zhao L."/>
            <person name="Xing Q."/>
            <person name="Dou J."/>
            <person name="Li Y."/>
            <person name="Mao J."/>
            <person name="Guo H."/>
            <person name="Dou H."/>
            <person name="Li T."/>
            <person name="Mu C."/>
            <person name="Jiang W."/>
            <person name="Fu Q."/>
            <person name="Fu X."/>
            <person name="Miao Y."/>
            <person name="Liu J."/>
            <person name="Yu Q."/>
            <person name="Li R."/>
            <person name="Liao H."/>
            <person name="Li X."/>
            <person name="Kong Y."/>
            <person name="Jiang Z."/>
            <person name="Chourrout D."/>
            <person name="Li R."/>
            <person name="Bao Z."/>
        </authorList>
    </citation>
    <scope>NUCLEOTIDE SEQUENCE [LARGE SCALE GENOMIC DNA]</scope>
    <source>
        <strain evidence="17 18">PY_sf001</strain>
    </source>
</reference>
<dbReference type="GO" id="GO:0005737">
    <property type="term" value="C:cytoplasm"/>
    <property type="evidence" value="ECO:0007669"/>
    <property type="project" value="UniProtKB-SubCell"/>
</dbReference>
<feature type="domain" description="SMP-30/Gluconolactonase/LRE-like region" evidence="16">
    <location>
        <begin position="16"/>
        <end position="265"/>
    </location>
</feature>
<evidence type="ECO:0000256" key="14">
    <source>
        <dbReference type="PIRSR" id="PIRSR605511-1"/>
    </source>
</evidence>
<evidence type="ECO:0000313" key="18">
    <source>
        <dbReference type="Proteomes" id="UP000242188"/>
    </source>
</evidence>
<feature type="binding site" evidence="15">
    <location>
        <position position="207"/>
    </location>
    <ligand>
        <name>a divalent metal cation</name>
        <dbReference type="ChEBI" id="CHEBI:60240"/>
    </ligand>
</feature>
<dbReference type="GO" id="GO:0005509">
    <property type="term" value="F:calcium ion binding"/>
    <property type="evidence" value="ECO:0007669"/>
    <property type="project" value="InterPro"/>
</dbReference>
<dbReference type="Gene3D" id="2.120.10.30">
    <property type="entry name" value="TolB, C-terminal domain"/>
    <property type="match status" value="1"/>
</dbReference>
<keyword evidence="12" id="KW-0106">Calcium</keyword>
<dbReference type="SUPFAM" id="SSF63829">
    <property type="entry name" value="Calcium-dependent phosphotriesterase"/>
    <property type="match status" value="1"/>
</dbReference>
<dbReference type="PANTHER" id="PTHR10907">
    <property type="entry name" value="REGUCALCIN"/>
    <property type="match status" value="1"/>
</dbReference>
<feature type="binding site" evidence="15">
    <location>
        <position position="120"/>
    </location>
    <ligand>
        <name>substrate</name>
    </ligand>
</feature>
<evidence type="ECO:0000256" key="2">
    <source>
        <dbReference type="ARBA" id="ARBA00001913"/>
    </source>
</evidence>
<feature type="active site" description="Proton donor/acceptor" evidence="14">
    <location>
        <position position="207"/>
    </location>
</feature>
<comment type="subcellular location">
    <subcellularLocation>
        <location evidence="5">Cytoplasm</location>
    </subcellularLocation>
</comment>
<dbReference type="EC" id="3.1.1.17" evidence="7"/>
<evidence type="ECO:0000256" key="6">
    <source>
        <dbReference type="ARBA" id="ARBA00008853"/>
    </source>
</evidence>
<feature type="binding site" evidence="15">
    <location>
        <position position="100"/>
    </location>
    <ligand>
        <name>substrate</name>
    </ligand>
</feature>
<dbReference type="InterPro" id="IPR005511">
    <property type="entry name" value="SMP-30"/>
</dbReference>
<dbReference type="InterPro" id="IPR011042">
    <property type="entry name" value="6-blade_b-propeller_TolB-like"/>
</dbReference>
<dbReference type="PANTHER" id="PTHR10907:SF47">
    <property type="entry name" value="REGUCALCIN"/>
    <property type="match status" value="1"/>
</dbReference>
<feature type="binding site" evidence="15">
    <location>
        <position position="102"/>
    </location>
    <ligand>
        <name>substrate</name>
    </ligand>
</feature>
<evidence type="ECO:0000256" key="9">
    <source>
        <dbReference type="ARBA" id="ARBA00022490"/>
    </source>
</evidence>
<evidence type="ECO:0000256" key="13">
    <source>
        <dbReference type="ARBA" id="ARBA00032464"/>
    </source>
</evidence>
<comment type="cofactor">
    <cofactor evidence="2">
        <name>Ca(2+)</name>
        <dbReference type="ChEBI" id="CHEBI:29108"/>
    </cofactor>
</comment>
<dbReference type="PRINTS" id="PR01790">
    <property type="entry name" value="SMP30FAMILY"/>
</dbReference>
<feature type="binding site" evidence="15">
    <location>
        <position position="153"/>
    </location>
    <ligand>
        <name>a divalent metal cation</name>
        <dbReference type="ChEBI" id="CHEBI:60240"/>
    </ligand>
</feature>
<evidence type="ECO:0000259" key="16">
    <source>
        <dbReference type="Pfam" id="PF08450"/>
    </source>
</evidence>
<dbReference type="GO" id="GO:0004341">
    <property type="term" value="F:gluconolactonase activity"/>
    <property type="evidence" value="ECO:0007669"/>
    <property type="project" value="UniProtKB-EC"/>
</dbReference>
<dbReference type="STRING" id="6573.A0A210QK66"/>
<comment type="similarity">
    <text evidence="6">Belongs to the SMP-30/CGR1 family.</text>
</comment>
<evidence type="ECO:0000256" key="3">
    <source>
        <dbReference type="ARBA" id="ARBA00001936"/>
    </source>
</evidence>
<evidence type="ECO:0000256" key="8">
    <source>
        <dbReference type="ARBA" id="ARBA00016808"/>
    </source>
</evidence>
<keyword evidence="15" id="KW-0862">Zinc</keyword>
<dbReference type="InterPro" id="IPR013658">
    <property type="entry name" value="SGL"/>
</dbReference>
<sequence length="302" mass="33315">MMSVEVAIKDGAKTTGEGPHWDDTTRSLLYVDIMDGGVVRWNSVTGQQEAKHFDEDVGFVVPCRKGGYIMGLGRKLAHMDWDSGKVTVLHEVAPKGSKNRFNDGKCDPRGRVWAGTMGRETEPANPEREMGELFSLGLDGQLVSHKDKIDISNGLAWAEDNRTMYYIDSLPRKVYGFDYDIDTGNISNQRTVVDFGEGTVDTLGFPDGMTIDTEGKLWVACYRVGKVVRFDPLSGKEMRTIEFPALRTTSCCFGGKNLDELYVTCGRTGASEEELEKYPLSGSVFKVTGLGVKGYPATIYEG</sequence>
<dbReference type="OrthoDB" id="423498at2759"/>
<evidence type="ECO:0000256" key="5">
    <source>
        <dbReference type="ARBA" id="ARBA00004496"/>
    </source>
</evidence>
<dbReference type="Pfam" id="PF08450">
    <property type="entry name" value="SGL"/>
    <property type="match status" value="1"/>
</dbReference>
<gene>
    <name evidence="17" type="ORF">KP79_PYT07970</name>
</gene>
<dbReference type="GO" id="GO:0019853">
    <property type="term" value="P:L-ascorbic acid biosynthetic process"/>
    <property type="evidence" value="ECO:0007669"/>
    <property type="project" value="TreeGrafter"/>
</dbReference>
<evidence type="ECO:0000256" key="4">
    <source>
        <dbReference type="ARBA" id="ARBA00001946"/>
    </source>
</evidence>